<evidence type="ECO:0000313" key="4">
    <source>
        <dbReference type="EMBL" id="KGR76003.1"/>
    </source>
</evidence>
<evidence type="ECO:0000256" key="1">
    <source>
        <dbReference type="ARBA" id="ARBA00022729"/>
    </source>
</evidence>
<dbReference type="SUPFAM" id="SSF49373">
    <property type="entry name" value="Invasin/intimin cell-adhesion fragments"/>
    <property type="match status" value="1"/>
</dbReference>
<dbReference type="InterPro" id="IPR008964">
    <property type="entry name" value="Invasin/intimin_cell_adhesion"/>
</dbReference>
<organism evidence="4 5">
    <name type="scientific">Ureibacillus sinduriensis BLB-1 = JCM 15800</name>
    <dbReference type="NCBI Taxonomy" id="1384057"/>
    <lineage>
        <taxon>Bacteria</taxon>
        <taxon>Bacillati</taxon>
        <taxon>Bacillota</taxon>
        <taxon>Bacilli</taxon>
        <taxon>Bacillales</taxon>
        <taxon>Caryophanaceae</taxon>
        <taxon>Ureibacillus</taxon>
    </lineage>
</organism>
<dbReference type="Proteomes" id="UP000030408">
    <property type="component" value="Unassembled WGS sequence"/>
</dbReference>
<evidence type="ECO:0000259" key="3">
    <source>
        <dbReference type="PROSITE" id="PS51272"/>
    </source>
</evidence>
<dbReference type="STRING" id="1384057.CD33_09200"/>
<dbReference type="Gene3D" id="2.60.40.1220">
    <property type="match status" value="1"/>
</dbReference>
<name>A0A0A3I033_9BACL</name>
<dbReference type="InterPro" id="IPR013783">
    <property type="entry name" value="Ig-like_fold"/>
</dbReference>
<dbReference type="OrthoDB" id="2839183at2"/>
<keyword evidence="1 2" id="KW-0732">Signal</keyword>
<dbReference type="InterPro" id="IPR014755">
    <property type="entry name" value="Cu-Rt/internalin_Ig-like"/>
</dbReference>
<feature type="domain" description="SLH" evidence="3">
    <location>
        <begin position="30"/>
        <end position="93"/>
    </location>
</feature>
<accession>A0A0A3I033</accession>
<dbReference type="AlphaFoldDB" id="A0A0A3I033"/>
<evidence type="ECO:0000256" key="2">
    <source>
        <dbReference type="SAM" id="SignalP"/>
    </source>
</evidence>
<dbReference type="RefSeq" id="WP_036200131.1">
    <property type="nucleotide sequence ID" value="NZ_AVCY01000008.1"/>
</dbReference>
<dbReference type="EMBL" id="JPVO01000048">
    <property type="protein sequence ID" value="KGR76003.1"/>
    <property type="molecule type" value="Genomic_DNA"/>
</dbReference>
<dbReference type="Pfam" id="PF00395">
    <property type="entry name" value="SLH"/>
    <property type="match status" value="3"/>
</dbReference>
<feature type="signal peptide" evidence="2">
    <location>
        <begin position="1"/>
        <end position="30"/>
    </location>
</feature>
<dbReference type="PROSITE" id="PS51272">
    <property type="entry name" value="SLH"/>
    <property type="match status" value="2"/>
</dbReference>
<dbReference type="eggNOG" id="COG1657">
    <property type="taxonomic scope" value="Bacteria"/>
</dbReference>
<sequence>MTKQNKGRKLFATTATAALVASAIVPVASAASFNDAGNIPTWATDAVNRLADSGVLEGDTKGNFNPNGVVTRAQAATIFYKALGLQATGGENFADVDSDDWWYDAVVATSPELFQGDGTGKFLPKAQLTRAEAAKVIVAAYGLKGEADLSTFSDASSVKAWAKDSFSAAVANGVINGKGTKLAPNDSITRAEFATMVARAIDADSVASNVESVTAINATTVEVNFKNPIEDIEALDFLIDGLDVTNAVVKQTDNSVAVLTTATQEAGKEYTVTSKGETLGKFKGVSAVIPTGIDLTTKSVQGKLGQQVTVSAQVTVAEGASKAGIPVTFNVPGDDGTLSPKLTAEVTTNEHGVATYSYTRYADRTDTVTAYASGDRSKFSTGYVFWGVDTILKIEEVTTGATINNGANKTYKVTYKHPETGKTVAGKVLNVSALENINVTADKLQNVTINGESVSQLSNGTKTVAAQITTDSKGEATFTVSGSNAVVTPVVFEANNTATTKDFKYEASDLQATAAKVEFSAVQAAYKIELTRDGGEVAATGEANGREYKVVVKDKDGKVAKNETVNIAFNEDLDRVISTNTKAGFVNPDTDKFYPTSGTGNTNKQISVKTDDKGEAKFVIATDSLNENDYATPLAWIDINSANAKSGSLDEGEPKTVAQITHFQAPYLDGAEIKAFKTSGGKAVTKFDGNEVAEFKAELVNQSGKAFTGGYTLSKITYTVFNTGANDVKVGNTVISPNRSETFTTNGESLKVESAEGKTTSVRVVATGSAAKDGKDYAFTAKEATATFTATREVPNSYTGEMAQYNPADSGTNSNSIWFAGKDPVKYAGVTGKTFKYFGANGNEVFGEKAWEELLAQYDAANQDVTASYIVDGDTITFKIITVGAASGVATDGIQQHAPAAANNAPVAKTVGDQSVALNGTPLTFTATQVASDADTADTLKIVTAYTDNATVATTAVAAGQLSFTVTPATAGSTNVTVVVTDGKETVNVNFKVNVSAASYTTLLGNPARAYVAPKASTVLLTSPTVTTAGDITVGDGSTSVNVNLAAGASVADIATAINAQASSLVTAVVKGADVELTSKATGVTITTADASSIGTGLAKTGTNGAAVAAQYTFKVDSVPTTAKTFKVAVGSDFYEYTSTGTEVSAAALASAIQAELATKVAASNANAVAFDAKYTVAVTGDVITITQKSAASTTSQLSVTAQ</sequence>
<protein>
    <recommendedName>
        <fullName evidence="3">SLH domain-containing protein</fullName>
    </recommendedName>
</protein>
<reference evidence="4 5" key="1">
    <citation type="submission" date="2014-02" db="EMBL/GenBank/DDBJ databases">
        <title>Draft genome sequence of Lysinibacillus sinduriensis JCM 15800.</title>
        <authorList>
            <person name="Zhang F."/>
            <person name="Wang G."/>
            <person name="Zhang L."/>
        </authorList>
    </citation>
    <scope>NUCLEOTIDE SEQUENCE [LARGE SCALE GENOMIC DNA]</scope>
    <source>
        <strain evidence="4 5">JCM 15800</strain>
    </source>
</reference>
<keyword evidence="5" id="KW-1185">Reference proteome</keyword>
<proteinExistence type="predicted"/>
<dbReference type="Gene3D" id="2.60.40.10">
    <property type="entry name" value="Immunoglobulins"/>
    <property type="match status" value="1"/>
</dbReference>
<gene>
    <name evidence="4" type="ORF">CD33_09200</name>
</gene>
<evidence type="ECO:0000313" key="5">
    <source>
        <dbReference type="Proteomes" id="UP000030408"/>
    </source>
</evidence>
<feature type="domain" description="SLH" evidence="3">
    <location>
        <begin position="149"/>
        <end position="211"/>
    </location>
</feature>
<feature type="chain" id="PRO_5002014183" description="SLH domain-containing protein" evidence="2">
    <location>
        <begin position="31"/>
        <end position="1203"/>
    </location>
</feature>
<comment type="caution">
    <text evidence="4">The sequence shown here is derived from an EMBL/GenBank/DDBJ whole genome shotgun (WGS) entry which is preliminary data.</text>
</comment>
<dbReference type="InterPro" id="IPR001119">
    <property type="entry name" value="SLH_dom"/>
</dbReference>